<name>A0A158HMA0_9BURK</name>
<dbReference type="EMBL" id="FCON02000017">
    <property type="protein sequence ID" value="SAL45061.1"/>
    <property type="molecule type" value="Genomic_DNA"/>
</dbReference>
<dbReference type="OrthoDB" id="5405593at2"/>
<evidence type="ECO:0000313" key="2">
    <source>
        <dbReference type="EMBL" id="SAL45061.1"/>
    </source>
</evidence>
<evidence type="ECO:0000256" key="1">
    <source>
        <dbReference type="ARBA" id="ARBA00022649"/>
    </source>
</evidence>
<gene>
    <name evidence="2" type="ORF">AWB68_02130</name>
</gene>
<protein>
    <submittedName>
        <fullName evidence="2">Plasmid stabilization system protein</fullName>
    </submittedName>
</protein>
<dbReference type="Gene3D" id="3.30.2310.20">
    <property type="entry name" value="RelE-like"/>
    <property type="match status" value="1"/>
</dbReference>
<proteinExistence type="predicted"/>
<dbReference type="InterPro" id="IPR035093">
    <property type="entry name" value="RelE/ParE_toxin_dom_sf"/>
</dbReference>
<comment type="caution">
    <text evidence="2">The sequence shown here is derived from an EMBL/GenBank/DDBJ whole genome shotgun (WGS) entry which is preliminary data.</text>
</comment>
<dbReference type="Pfam" id="PF05016">
    <property type="entry name" value="ParE_toxin"/>
    <property type="match status" value="1"/>
</dbReference>
<sequence>MKGDTRASVRFTANFDANLADIEAFWIEAGFEQGYDRLLDAIENTVVANLERFPGMGRPFLGAKPDTIEAFVACERLADLERENGTIREYLLDDYLIFYVHTAEVVNLLSVRHFKQVSFDFEDLWLGGR</sequence>
<keyword evidence="3" id="KW-1185">Reference proteome</keyword>
<evidence type="ECO:0000313" key="3">
    <source>
        <dbReference type="Proteomes" id="UP000054770"/>
    </source>
</evidence>
<organism evidence="2 3">
    <name type="scientific">Caballeronia choica</name>
    <dbReference type="NCBI Taxonomy" id="326476"/>
    <lineage>
        <taxon>Bacteria</taxon>
        <taxon>Pseudomonadati</taxon>
        <taxon>Pseudomonadota</taxon>
        <taxon>Betaproteobacteria</taxon>
        <taxon>Burkholderiales</taxon>
        <taxon>Burkholderiaceae</taxon>
        <taxon>Caballeronia</taxon>
    </lineage>
</organism>
<keyword evidence="1" id="KW-1277">Toxin-antitoxin system</keyword>
<dbReference type="RefSeq" id="WP_087644302.1">
    <property type="nucleotide sequence ID" value="NZ_FCON02000017.1"/>
</dbReference>
<accession>A0A158HMA0</accession>
<dbReference type="AlphaFoldDB" id="A0A158HMA0"/>
<dbReference type="InterPro" id="IPR007712">
    <property type="entry name" value="RelE/ParE_toxin"/>
</dbReference>
<reference evidence="2" key="1">
    <citation type="submission" date="2016-01" db="EMBL/GenBank/DDBJ databases">
        <authorList>
            <person name="Peeters C."/>
        </authorList>
    </citation>
    <scope>NUCLEOTIDE SEQUENCE [LARGE SCALE GENOMIC DNA]</scope>
    <source>
        <strain evidence="2">LMG 22940</strain>
    </source>
</reference>
<dbReference type="Proteomes" id="UP000054770">
    <property type="component" value="Unassembled WGS sequence"/>
</dbReference>